<dbReference type="Gene3D" id="1.10.510.10">
    <property type="entry name" value="Transferase(Phosphotransferase) domain 1"/>
    <property type="match status" value="1"/>
</dbReference>
<evidence type="ECO:0000313" key="12">
    <source>
        <dbReference type="Proteomes" id="UP000061660"/>
    </source>
</evidence>
<dbReference type="PROSITE" id="PS00107">
    <property type="entry name" value="PROTEIN_KINASE_ATP"/>
    <property type="match status" value="1"/>
</dbReference>
<dbReference type="PROSITE" id="PS50011">
    <property type="entry name" value="PROTEIN_KINASE_DOM"/>
    <property type="match status" value="1"/>
</dbReference>
<dbReference type="GO" id="GO:0005524">
    <property type="term" value="F:ATP binding"/>
    <property type="evidence" value="ECO:0007669"/>
    <property type="project" value="UniProtKB-UniRule"/>
</dbReference>
<keyword evidence="2 11" id="KW-0723">Serine/threonine-protein kinase</keyword>
<dbReference type="RefSeq" id="WP_062409991.1">
    <property type="nucleotide sequence ID" value="NZ_CP013652.1"/>
</dbReference>
<evidence type="ECO:0000256" key="3">
    <source>
        <dbReference type="ARBA" id="ARBA00022679"/>
    </source>
</evidence>
<dbReference type="KEGG" id="pnp:IJ22_39690"/>
<evidence type="ECO:0000259" key="10">
    <source>
        <dbReference type="PROSITE" id="PS50011"/>
    </source>
</evidence>
<name>A0A0U2UDH3_9BACL</name>
<keyword evidence="5 11" id="KW-0418">Kinase</keyword>
<dbReference type="EC" id="2.7.11.1" evidence="1"/>
<reference evidence="11 12" key="2">
    <citation type="journal article" date="2016" name="Genome Announc.">
        <title>Complete Genome Sequences of Two Interactive Moderate Thermophiles, Paenibacillus napthalenovorans 32O-Y and Paenibacillus sp. 32O-W.</title>
        <authorList>
            <person name="Butler R.R.III."/>
            <person name="Wang J."/>
            <person name="Stark B.C."/>
            <person name="Pombert J.F."/>
        </authorList>
    </citation>
    <scope>NUCLEOTIDE SEQUENCE [LARGE SCALE GENOMIC DNA]</scope>
    <source>
        <strain evidence="11 12">32O-Y</strain>
    </source>
</reference>
<organism evidence="11 12">
    <name type="scientific">Paenibacillus naphthalenovorans</name>
    <dbReference type="NCBI Taxonomy" id="162209"/>
    <lineage>
        <taxon>Bacteria</taxon>
        <taxon>Bacillati</taxon>
        <taxon>Bacillota</taxon>
        <taxon>Bacilli</taxon>
        <taxon>Bacillales</taxon>
        <taxon>Paenibacillaceae</taxon>
        <taxon>Paenibacillus</taxon>
    </lineage>
</organism>
<feature type="binding site" evidence="9">
    <location>
        <position position="58"/>
    </location>
    <ligand>
        <name>ATP</name>
        <dbReference type="ChEBI" id="CHEBI:30616"/>
    </ligand>
</feature>
<dbReference type="OrthoDB" id="9788659at2"/>
<dbReference type="Proteomes" id="UP000061660">
    <property type="component" value="Chromosome"/>
</dbReference>
<keyword evidence="12" id="KW-1185">Reference proteome</keyword>
<dbReference type="STRING" id="162209.IJ22_39690"/>
<accession>A0A0U2UDH3</accession>
<sequence>MLGLGYIKQVYQAWIDYPWKEGLLLADRYEIIEFLGEGSYGLTYLCQDTVRGDKVVVKQAKPSKGKRSRHLLEREMAILERLRHPNIPGCRGSFWHNKHLCMAVDWVEGHTVEDLLFEQNRGFSERESLECIVRLMSIVRFVHAQGYVHLDIRIPNVMIRNGEPVLIDFGLARRIGDVDGSDTDMNEQSGIRRTPEVKSDLYAVGHFLLFMLYSSYEERPGQLEKDWQEELSLTSHTRKIVRRLLQIEPPYEDASSLIRDLKQALRTL</sequence>
<dbReference type="EMBL" id="CP013652">
    <property type="protein sequence ID" value="ALS24281.1"/>
    <property type="molecule type" value="Genomic_DNA"/>
</dbReference>
<reference evidence="12" key="1">
    <citation type="submission" date="2015-12" db="EMBL/GenBank/DDBJ databases">
        <title>Complete genome sequences of two moderately thermophilic Paenibacillus species.</title>
        <authorList>
            <person name="Butler R.III."/>
            <person name="Wang J."/>
            <person name="Stark B.C."/>
            <person name="Pombert J.-F."/>
        </authorList>
    </citation>
    <scope>NUCLEOTIDE SEQUENCE [LARGE SCALE GENOMIC DNA]</scope>
    <source>
        <strain evidence="12">32O-Y</strain>
    </source>
</reference>
<protein>
    <recommendedName>
        <fullName evidence="1">non-specific serine/threonine protein kinase</fullName>
        <ecNumber evidence="1">2.7.11.1</ecNumber>
    </recommendedName>
</protein>
<evidence type="ECO:0000256" key="7">
    <source>
        <dbReference type="ARBA" id="ARBA00047899"/>
    </source>
</evidence>
<dbReference type="PATRIC" id="fig|162209.4.peg.4214"/>
<dbReference type="InterPro" id="IPR000719">
    <property type="entry name" value="Prot_kinase_dom"/>
</dbReference>
<comment type="catalytic activity">
    <reaction evidence="7">
        <text>L-threonyl-[protein] + ATP = O-phospho-L-threonyl-[protein] + ADP + H(+)</text>
        <dbReference type="Rhea" id="RHEA:46608"/>
        <dbReference type="Rhea" id="RHEA-COMP:11060"/>
        <dbReference type="Rhea" id="RHEA-COMP:11605"/>
        <dbReference type="ChEBI" id="CHEBI:15378"/>
        <dbReference type="ChEBI" id="CHEBI:30013"/>
        <dbReference type="ChEBI" id="CHEBI:30616"/>
        <dbReference type="ChEBI" id="CHEBI:61977"/>
        <dbReference type="ChEBI" id="CHEBI:456216"/>
        <dbReference type="EC" id="2.7.11.1"/>
    </reaction>
</comment>
<evidence type="ECO:0000256" key="2">
    <source>
        <dbReference type="ARBA" id="ARBA00022527"/>
    </source>
</evidence>
<evidence type="ECO:0000256" key="4">
    <source>
        <dbReference type="ARBA" id="ARBA00022741"/>
    </source>
</evidence>
<evidence type="ECO:0000256" key="9">
    <source>
        <dbReference type="PROSITE-ProRule" id="PRU10141"/>
    </source>
</evidence>
<dbReference type="AlphaFoldDB" id="A0A0U2UDH3"/>
<evidence type="ECO:0000256" key="6">
    <source>
        <dbReference type="ARBA" id="ARBA00022840"/>
    </source>
</evidence>
<dbReference type="InterPro" id="IPR017441">
    <property type="entry name" value="Protein_kinase_ATP_BS"/>
</dbReference>
<keyword evidence="4 9" id="KW-0547">Nucleotide-binding</keyword>
<evidence type="ECO:0000256" key="8">
    <source>
        <dbReference type="ARBA" id="ARBA00048679"/>
    </source>
</evidence>
<evidence type="ECO:0000313" key="11">
    <source>
        <dbReference type="EMBL" id="ALS24281.1"/>
    </source>
</evidence>
<dbReference type="SUPFAM" id="SSF56112">
    <property type="entry name" value="Protein kinase-like (PK-like)"/>
    <property type="match status" value="1"/>
</dbReference>
<proteinExistence type="predicted"/>
<keyword evidence="6 9" id="KW-0067">ATP-binding</keyword>
<dbReference type="PANTHER" id="PTHR24363">
    <property type="entry name" value="SERINE/THREONINE PROTEIN KINASE"/>
    <property type="match status" value="1"/>
</dbReference>
<evidence type="ECO:0000256" key="1">
    <source>
        <dbReference type="ARBA" id="ARBA00012513"/>
    </source>
</evidence>
<dbReference type="GO" id="GO:0004674">
    <property type="term" value="F:protein serine/threonine kinase activity"/>
    <property type="evidence" value="ECO:0007669"/>
    <property type="project" value="UniProtKB-KW"/>
</dbReference>
<evidence type="ECO:0000256" key="5">
    <source>
        <dbReference type="ARBA" id="ARBA00022777"/>
    </source>
</evidence>
<feature type="domain" description="Protein kinase" evidence="10">
    <location>
        <begin position="29"/>
        <end position="268"/>
    </location>
</feature>
<comment type="catalytic activity">
    <reaction evidence="8">
        <text>L-seryl-[protein] + ATP = O-phospho-L-seryl-[protein] + ADP + H(+)</text>
        <dbReference type="Rhea" id="RHEA:17989"/>
        <dbReference type="Rhea" id="RHEA-COMP:9863"/>
        <dbReference type="Rhea" id="RHEA-COMP:11604"/>
        <dbReference type="ChEBI" id="CHEBI:15378"/>
        <dbReference type="ChEBI" id="CHEBI:29999"/>
        <dbReference type="ChEBI" id="CHEBI:30616"/>
        <dbReference type="ChEBI" id="CHEBI:83421"/>
        <dbReference type="ChEBI" id="CHEBI:456216"/>
        <dbReference type="EC" id="2.7.11.1"/>
    </reaction>
</comment>
<dbReference type="Pfam" id="PF00069">
    <property type="entry name" value="Pkinase"/>
    <property type="match status" value="1"/>
</dbReference>
<gene>
    <name evidence="11" type="ORF">IJ22_39690</name>
</gene>
<dbReference type="PANTHER" id="PTHR24363:SF0">
    <property type="entry name" value="SERINE_THREONINE KINASE LIKE DOMAIN CONTAINING 1"/>
    <property type="match status" value="1"/>
</dbReference>
<dbReference type="InterPro" id="IPR011009">
    <property type="entry name" value="Kinase-like_dom_sf"/>
</dbReference>
<keyword evidence="3" id="KW-0808">Transferase</keyword>